<dbReference type="Proteomes" id="UP000216300">
    <property type="component" value="Unassembled WGS sequence"/>
</dbReference>
<dbReference type="InterPro" id="IPR001958">
    <property type="entry name" value="Tet-R_TetA/multi-R_MdtG-like"/>
</dbReference>
<evidence type="ECO:0000256" key="3">
    <source>
        <dbReference type="ARBA" id="ARBA00022692"/>
    </source>
</evidence>
<dbReference type="GO" id="GO:0005886">
    <property type="term" value="C:plasma membrane"/>
    <property type="evidence" value="ECO:0007669"/>
    <property type="project" value="UniProtKB-SubCell"/>
</dbReference>
<comment type="caution">
    <text evidence="8">The sequence shown here is derived from an EMBL/GenBank/DDBJ whole genome shotgun (WGS) entry which is preliminary data.</text>
</comment>
<feature type="transmembrane region" description="Helical" evidence="6">
    <location>
        <begin position="18"/>
        <end position="42"/>
    </location>
</feature>
<dbReference type="EMBL" id="NMVJ01000010">
    <property type="protein sequence ID" value="OYN89083.1"/>
    <property type="molecule type" value="Genomic_DNA"/>
</dbReference>
<dbReference type="InterPro" id="IPR036259">
    <property type="entry name" value="MFS_trans_sf"/>
</dbReference>
<dbReference type="RefSeq" id="WP_094455615.1">
    <property type="nucleotide sequence ID" value="NZ_NMVJ01000010.1"/>
</dbReference>
<dbReference type="Gene3D" id="1.20.1250.20">
    <property type="entry name" value="MFS general substrate transporter like domains"/>
    <property type="match status" value="1"/>
</dbReference>
<keyword evidence="5 6" id="KW-0472">Membrane</keyword>
<feature type="transmembrane region" description="Helical" evidence="6">
    <location>
        <begin position="170"/>
        <end position="190"/>
    </location>
</feature>
<evidence type="ECO:0000259" key="7">
    <source>
        <dbReference type="PROSITE" id="PS50850"/>
    </source>
</evidence>
<organism evidence="8 9">
    <name type="scientific">Parenemella sanctibonifatiensis</name>
    <dbReference type="NCBI Taxonomy" id="2016505"/>
    <lineage>
        <taxon>Bacteria</taxon>
        <taxon>Bacillati</taxon>
        <taxon>Actinomycetota</taxon>
        <taxon>Actinomycetes</taxon>
        <taxon>Propionibacteriales</taxon>
        <taxon>Propionibacteriaceae</taxon>
        <taxon>Parenemella</taxon>
    </lineage>
</organism>
<dbReference type="PANTHER" id="PTHR23506:SF23">
    <property type="entry name" value="GH10249P"/>
    <property type="match status" value="1"/>
</dbReference>
<feature type="transmembrane region" description="Helical" evidence="6">
    <location>
        <begin position="275"/>
        <end position="294"/>
    </location>
</feature>
<dbReference type="OrthoDB" id="9778875at2"/>
<keyword evidence="3 6" id="KW-0812">Transmembrane</keyword>
<dbReference type="PANTHER" id="PTHR23506">
    <property type="entry name" value="GH10249P"/>
    <property type="match status" value="1"/>
</dbReference>
<feature type="domain" description="Major facilitator superfamily (MFS) profile" evidence="7">
    <location>
        <begin position="17"/>
        <end position="390"/>
    </location>
</feature>
<keyword evidence="2" id="KW-0813">Transport</keyword>
<dbReference type="InterPro" id="IPR020846">
    <property type="entry name" value="MFS_dom"/>
</dbReference>
<dbReference type="InterPro" id="IPR011701">
    <property type="entry name" value="MFS"/>
</dbReference>
<feature type="transmembrane region" description="Helical" evidence="6">
    <location>
        <begin position="361"/>
        <end position="384"/>
    </location>
</feature>
<dbReference type="GO" id="GO:0022857">
    <property type="term" value="F:transmembrane transporter activity"/>
    <property type="evidence" value="ECO:0007669"/>
    <property type="project" value="InterPro"/>
</dbReference>
<dbReference type="CDD" id="cd17325">
    <property type="entry name" value="MFS_MdtG_SLC18_like"/>
    <property type="match status" value="1"/>
</dbReference>
<feature type="transmembrane region" description="Helical" evidence="6">
    <location>
        <begin position="210"/>
        <end position="230"/>
    </location>
</feature>
<proteinExistence type="predicted"/>
<reference evidence="8 9" key="1">
    <citation type="submission" date="2017-07" db="EMBL/GenBank/DDBJ databases">
        <title>Draft whole genome sequences of clinical Proprionibacteriaceae strains.</title>
        <authorList>
            <person name="Bernier A.-M."/>
            <person name="Bernard K."/>
            <person name="Domingo M.-C."/>
        </authorList>
    </citation>
    <scope>NUCLEOTIDE SEQUENCE [LARGE SCALE GENOMIC DNA]</scope>
    <source>
        <strain evidence="8 9">NML 150081</strain>
    </source>
</reference>
<evidence type="ECO:0000256" key="4">
    <source>
        <dbReference type="ARBA" id="ARBA00022989"/>
    </source>
</evidence>
<feature type="transmembrane region" description="Helical" evidence="6">
    <location>
        <begin position="54"/>
        <end position="72"/>
    </location>
</feature>
<feature type="transmembrane region" description="Helical" evidence="6">
    <location>
        <begin position="300"/>
        <end position="321"/>
    </location>
</feature>
<evidence type="ECO:0000256" key="1">
    <source>
        <dbReference type="ARBA" id="ARBA00004651"/>
    </source>
</evidence>
<protein>
    <submittedName>
        <fullName evidence="8">MFS transporter</fullName>
    </submittedName>
</protein>
<gene>
    <name evidence="8" type="ORF">CGZ91_12530</name>
</gene>
<dbReference type="PRINTS" id="PR01035">
    <property type="entry name" value="TCRTETA"/>
</dbReference>
<dbReference type="SUPFAM" id="SSF103473">
    <property type="entry name" value="MFS general substrate transporter"/>
    <property type="match status" value="1"/>
</dbReference>
<feature type="transmembrane region" description="Helical" evidence="6">
    <location>
        <begin position="84"/>
        <end position="106"/>
    </location>
</feature>
<evidence type="ECO:0000256" key="5">
    <source>
        <dbReference type="ARBA" id="ARBA00023136"/>
    </source>
</evidence>
<feature type="transmembrane region" description="Helical" evidence="6">
    <location>
        <begin position="333"/>
        <end position="355"/>
    </location>
</feature>
<dbReference type="PROSITE" id="PS50850">
    <property type="entry name" value="MFS"/>
    <property type="match status" value="1"/>
</dbReference>
<dbReference type="Pfam" id="PF07690">
    <property type="entry name" value="MFS_1"/>
    <property type="match status" value="1"/>
</dbReference>
<evidence type="ECO:0000256" key="6">
    <source>
        <dbReference type="SAM" id="Phobius"/>
    </source>
</evidence>
<keyword evidence="9" id="KW-1185">Reference proteome</keyword>
<feature type="transmembrane region" description="Helical" evidence="6">
    <location>
        <begin position="242"/>
        <end position="263"/>
    </location>
</feature>
<evidence type="ECO:0000313" key="8">
    <source>
        <dbReference type="EMBL" id="OYN89083.1"/>
    </source>
</evidence>
<feature type="transmembrane region" description="Helical" evidence="6">
    <location>
        <begin position="143"/>
        <end position="164"/>
    </location>
</feature>
<sequence length="394" mass="39473">MTTPHTAPAGGTTPTRALIVSSAALFTDMLVHGLAVPVLPLLPSVVAAGPEATGILFSSYAAAMIVATLFAGRIVDRYGPRTPLLIGLVGLAAATLLFATGGPYWLLLVARLAQGIAGGMSWVAALSLIAATTPMEKRGQSMGIALSTITLGVLIGPPLAGFLVEHFGTASPFLFAAAVALADGVLRIVFVKDSPRVTDDTAGPLAVLKVPGSFSIVLAVAVGAAVLSGIEPVLPVHLGASALTVGLLFGLAALASIIANPVVGRLVTTTSPRMLVGAGVAAVTAALVVTGFATELWQTCIGMILLGVSSALLLAPATTLISEQGYKSNPPTLGGSFALYNLAYAAGLAGGPLLTGISTGQWGFTTAMVITAVVLAVIGGASLMRLPRVARQAE</sequence>
<dbReference type="InterPro" id="IPR050930">
    <property type="entry name" value="MFS_Vesicular_Transporter"/>
</dbReference>
<evidence type="ECO:0000256" key="2">
    <source>
        <dbReference type="ARBA" id="ARBA00022448"/>
    </source>
</evidence>
<comment type="subcellular location">
    <subcellularLocation>
        <location evidence="1">Cell membrane</location>
        <topology evidence="1">Multi-pass membrane protein</topology>
    </subcellularLocation>
</comment>
<accession>A0A255ELS0</accession>
<name>A0A255ELS0_9ACTN</name>
<keyword evidence="4 6" id="KW-1133">Transmembrane helix</keyword>
<feature type="transmembrane region" description="Helical" evidence="6">
    <location>
        <begin position="112"/>
        <end position="131"/>
    </location>
</feature>
<evidence type="ECO:0000313" key="9">
    <source>
        <dbReference type="Proteomes" id="UP000216300"/>
    </source>
</evidence>
<dbReference type="AlphaFoldDB" id="A0A255ELS0"/>